<dbReference type="Gene3D" id="2.10.110.10">
    <property type="entry name" value="Cysteine Rich Protein"/>
    <property type="match status" value="1"/>
</dbReference>
<keyword evidence="8" id="KW-1133">Transmembrane helix</keyword>
<dbReference type="InterPro" id="IPR001781">
    <property type="entry name" value="Znf_LIM"/>
</dbReference>
<keyword evidence="3 6" id="KW-0862">Zinc</keyword>
<dbReference type="AlphaFoldDB" id="A0A7J9JJ09"/>
<dbReference type="PROSITE" id="PS00478">
    <property type="entry name" value="LIM_DOMAIN_1"/>
    <property type="match status" value="1"/>
</dbReference>
<protein>
    <recommendedName>
        <fullName evidence="9">LIM zinc-binding domain-containing protein</fullName>
    </recommendedName>
</protein>
<feature type="transmembrane region" description="Helical" evidence="8">
    <location>
        <begin position="377"/>
        <end position="396"/>
    </location>
</feature>
<gene>
    <name evidence="10" type="ORF">Goarm_006291</name>
</gene>
<dbReference type="InterPro" id="IPR045218">
    <property type="entry name" value="DA1-like"/>
</dbReference>
<accession>A0A7J9JJ09</accession>
<evidence type="ECO:0000256" key="8">
    <source>
        <dbReference type="SAM" id="Phobius"/>
    </source>
</evidence>
<evidence type="ECO:0000313" key="11">
    <source>
        <dbReference type="Proteomes" id="UP000593575"/>
    </source>
</evidence>
<dbReference type="InterPro" id="IPR022087">
    <property type="entry name" value="DA1-like_dom"/>
</dbReference>
<dbReference type="GO" id="GO:0043130">
    <property type="term" value="F:ubiquitin binding"/>
    <property type="evidence" value="ECO:0007669"/>
    <property type="project" value="UniProtKB-ARBA"/>
</dbReference>
<dbReference type="CDD" id="cd09396">
    <property type="entry name" value="LIM_DA1"/>
    <property type="match status" value="1"/>
</dbReference>
<dbReference type="FunFam" id="2.10.110.10:FF:000078">
    <property type="entry name" value="Protein DA1-related 1"/>
    <property type="match status" value="1"/>
</dbReference>
<name>A0A7J9JJ09_9ROSI</name>
<evidence type="ECO:0000256" key="4">
    <source>
        <dbReference type="ARBA" id="ARBA00022843"/>
    </source>
</evidence>
<organism evidence="10 11">
    <name type="scientific">Gossypium armourianum</name>
    <dbReference type="NCBI Taxonomy" id="34283"/>
    <lineage>
        <taxon>Eukaryota</taxon>
        <taxon>Viridiplantae</taxon>
        <taxon>Streptophyta</taxon>
        <taxon>Embryophyta</taxon>
        <taxon>Tracheophyta</taxon>
        <taxon>Spermatophyta</taxon>
        <taxon>Magnoliopsida</taxon>
        <taxon>eudicotyledons</taxon>
        <taxon>Gunneridae</taxon>
        <taxon>Pentapetalae</taxon>
        <taxon>rosids</taxon>
        <taxon>malvids</taxon>
        <taxon>Malvales</taxon>
        <taxon>Malvaceae</taxon>
        <taxon>Malvoideae</taxon>
        <taxon>Gossypium</taxon>
    </lineage>
</organism>
<dbReference type="PANTHER" id="PTHR24209">
    <property type="entry name" value="PROTEIN DA1-RELATED 2"/>
    <property type="match status" value="1"/>
</dbReference>
<evidence type="ECO:0000313" key="10">
    <source>
        <dbReference type="EMBL" id="MBA0833878.1"/>
    </source>
</evidence>
<evidence type="ECO:0000256" key="2">
    <source>
        <dbReference type="ARBA" id="ARBA00022737"/>
    </source>
</evidence>
<dbReference type="SMART" id="SM00726">
    <property type="entry name" value="UIM"/>
    <property type="match status" value="2"/>
</dbReference>
<evidence type="ECO:0000256" key="7">
    <source>
        <dbReference type="SAM" id="MobiDB-lite"/>
    </source>
</evidence>
<feature type="region of interest" description="Disordered" evidence="7">
    <location>
        <begin position="472"/>
        <end position="500"/>
    </location>
</feature>
<feature type="transmembrane region" description="Helical" evidence="8">
    <location>
        <begin position="408"/>
        <end position="428"/>
    </location>
</feature>
<dbReference type="Pfam" id="PF00412">
    <property type="entry name" value="LIM"/>
    <property type="match status" value="1"/>
</dbReference>
<keyword evidence="1 6" id="KW-0479">Metal-binding</keyword>
<evidence type="ECO:0000256" key="1">
    <source>
        <dbReference type="ARBA" id="ARBA00022723"/>
    </source>
</evidence>
<evidence type="ECO:0000259" key="9">
    <source>
        <dbReference type="PROSITE" id="PS50023"/>
    </source>
</evidence>
<keyword evidence="5 6" id="KW-0440">LIM domain</keyword>
<reference evidence="10 11" key="1">
    <citation type="journal article" date="2019" name="Genome Biol. Evol.">
        <title>Insights into the evolution of the New World diploid cottons (Gossypium, subgenus Houzingenia) based on genome sequencing.</title>
        <authorList>
            <person name="Grover C.E."/>
            <person name="Arick M.A. 2nd"/>
            <person name="Thrash A."/>
            <person name="Conover J.L."/>
            <person name="Sanders W.S."/>
            <person name="Peterson D.G."/>
            <person name="Frelichowski J.E."/>
            <person name="Scheffler J.A."/>
            <person name="Scheffler B.E."/>
            <person name="Wendel J.F."/>
        </authorList>
    </citation>
    <scope>NUCLEOTIDE SEQUENCE [LARGE SCALE GENOMIC DNA]</scope>
    <source>
        <strain evidence="10">6</strain>
        <tissue evidence="10">Leaf</tissue>
    </source>
</reference>
<dbReference type="PANTHER" id="PTHR24209:SF25">
    <property type="entry name" value="PROTEIN DA1-RELATED 1"/>
    <property type="match status" value="1"/>
</dbReference>
<evidence type="ECO:0000256" key="6">
    <source>
        <dbReference type="PROSITE-ProRule" id="PRU00125"/>
    </source>
</evidence>
<comment type="caution">
    <text evidence="10">The sequence shown here is derived from an EMBL/GenBank/DDBJ whole genome shotgun (WGS) entry which is preliminary data.</text>
</comment>
<feature type="compositionally biased region" description="Low complexity" evidence="7">
    <location>
        <begin position="472"/>
        <end position="494"/>
    </location>
</feature>
<dbReference type="Proteomes" id="UP000593575">
    <property type="component" value="Unassembled WGS sequence"/>
</dbReference>
<dbReference type="GO" id="GO:0008233">
    <property type="term" value="F:peptidase activity"/>
    <property type="evidence" value="ECO:0007669"/>
    <property type="project" value="UniProtKB-ARBA"/>
</dbReference>
<evidence type="ECO:0000256" key="5">
    <source>
        <dbReference type="ARBA" id="ARBA00023038"/>
    </source>
</evidence>
<keyword evidence="4" id="KW-0832">Ubl conjugation</keyword>
<keyword evidence="2" id="KW-0677">Repeat</keyword>
<dbReference type="Pfam" id="PF12315">
    <property type="entry name" value="DA1-like"/>
    <property type="match status" value="2"/>
</dbReference>
<dbReference type="PROSITE" id="PS50023">
    <property type="entry name" value="LIM_DOMAIN_2"/>
    <property type="match status" value="1"/>
</dbReference>
<dbReference type="GO" id="GO:0046872">
    <property type="term" value="F:metal ion binding"/>
    <property type="evidence" value="ECO:0007669"/>
    <property type="project" value="UniProtKB-KW"/>
</dbReference>
<dbReference type="SUPFAM" id="SSF57716">
    <property type="entry name" value="Glucocorticoid receptor-like (DNA-binding domain)"/>
    <property type="match status" value="2"/>
</dbReference>
<dbReference type="PROSITE" id="PS50330">
    <property type="entry name" value="UIM"/>
    <property type="match status" value="1"/>
</dbReference>
<dbReference type="InterPro" id="IPR003903">
    <property type="entry name" value="UIM_dom"/>
</dbReference>
<dbReference type="GO" id="GO:0032875">
    <property type="term" value="P:regulation of DNA endoreduplication"/>
    <property type="evidence" value="ECO:0007669"/>
    <property type="project" value="UniProtKB-ARBA"/>
</dbReference>
<sequence>MQEGSDGFDKDEIDCAIAISLSEVDQKGKKVIALMFPIDLVEDESEPEEESEEDVTFDGHIEDDDEKYVESHVEEEEDSYAKAHEEKEDDRHAKVQQEEDEDLAKVQLEEDEQLAKAIQESLNVESPPRSGHGGLFSPYPFFFSTSYRICAGCNAEIGHGRYLSCMGSVWHPECFRCHACNQPINDYEFSVSGNRPFHKSCYKEQHHPKCDVCRKFIPTNPAGLIEYRAHPYWMQKYCPSHERDGTPRCCSCERMEPVDVKYISLDDGRRLCLECLDSAIMDTHECQPLYLEIQEFYEGLNMKVEQQVPLLLVERQALNEAMEGEKNGHHHLPETRGLCLSEEQTVTTVLRRPRIGAGYRFIDMITEPHRLIRRCEVTAILILYGLPRLLTGSILAHEMMHAWLRLKGGYLFYQLMINAFIFFLVWTINRVEILTGYPNLSPEVEEGICQVLAHMWLDSEIYAAAGSDAASSSSSSSASSSSSSSPSSSSSTSSKKGKRSDFEKKLGGFFKHQIESDSSTAYGEGFRQGNQAVNKYGLKRTLDHIRMTGSFPF</sequence>
<evidence type="ECO:0000256" key="3">
    <source>
        <dbReference type="ARBA" id="ARBA00022833"/>
    </source>
</evidence>
<keyword evidence="11" id="KW-1185">Reference proteome</keyword>
<dbReference type="EMBL" id="JABFAE010000008">
    <property type="protein sequence ID" value="MBA0833878.1"/>
    <property type="molecule type" value="Genomic_DNA"/>
</dbReference>
<feature type="compositionally biased region" description="Basic and acidic residues" evidence="7">
    <location>
        <begin position="79"/>
        <end position="101"/>
    </location>
</feature>
<feature type="domain" description="LIM zinc-binding" evidence="9">
    <location>
        <begin position="148"/>
        <end position="208"/>
    </location>
</feature>
<keyword evidence="8" id="KW-0812">Transmembrane</keyword>
<feature type="region of interest" description="Disordered" evidence="7">
    <location>
        <begin position="42"/>
        <end position="101"/>
    </location>
</feature>
<proteinExistence type="predicted"/>
<keyword evidence="8" id="KW-0472">Membrane</keyword>
<feature type="compositionally biased region" description="Acidic residues" evidence="7">
    <location>
        <begin position="42"/>
        <end position="78"/>
    </location>
</feature>
<dbReference type="SMART" id="SM00132">
    <property type="entry name" value="LIM"/>
    <property type="match status" value="1"/>
</dbReference>